<dbReference type="AlphaFoldDB" id="A0A396YUV1"/>
<evidence type="ECO:0000313" key="1">
    <source>
        <dbReference type="EMBL" id="RHX85107.1"/>
    </source>
</evidence>
<sequence>MNGLMEHDSSVLIDCFCENGKRFCTLIPIYHGWRVQISGYNADLRLRDRFGRIFYITKFDCANLGVFVLSYKFSKTLFSDVLPVEPQHTETVKATVSTERT</sequence>
<proteinExistence type="predicted"/>
<protein>
    <submittedName>
        <fullName evidence="1">Uncharacterized protein</fullName>
    </submittedName>
</protein>
<dbReference type="EMBL" id="QHCT01000010">
    <property type="protein sequence ID" value="RHX85107.1"/>
    <property type="molecule type" value="Genomic_DNA"/>
</dbReference>
<comment type="caution">
    <text evidence="1">The sequence shown here is derived from an EMBL/GenBank/DDBJ whole genome shotgun (WGS) entry which is preliminary data.</text>
</comment>
<name>A0A396YUV1_9LEPT</name>
<dbReference type="Proteomes" id="UP000265798">
    <property type="component" value="Unassembled WGS sequence"/>
</dbReference>
<gene>
    <name evidence="1" type="ORF">DLM75_21770</name>
</gene>
<accession>A0A396YUV1</accession>
<reference evidence="2" key="1">
    <citation type="submission" date="2018-05" db="EMBL/GenBank/DDBJ databases">
        <title>Leptospira yasudae sp. nov. and Leptospira stimsonii sp. nov., two pathogenic species of the genus Leptospira isolated from environmental sources.</title>
        <authorList>
            <person name="Casanovas-Massana A."/>
            <person name="Hamond C."/>
            <person name="Santos L.A."/>
            <person name="Hacker K.P."/>
            <person name="Balassiano I."/>
            <person name="Medeiros M.A."/>
            <person name="Reis M.G."/>
            <person name="Ko A.I."/>
            <person name="Wunder E.A."/>
        </authorList>
    </citation>
    <scope>NUCLEOTIDE SEQUENCE [LARGE SCALE GENOMIC DNA]</scope>
    <source>
        <strain evidence="2">Yale</strain>
    </source>
</reference>
<evidence type="ECO:0000313" key="2">
    <source>
        <dbReference type="Proteomes" id="UP000265798"/>
    </source>
</evidence>
<organism evidence="1 2">
    <name type="scientific">Leptospira stimsonii</name>
    <dbReference type="NCBI Taxonomy" id="2202203"/>
    <lineage>
        <taxon>Bacteria</taxon>
        <taxon>Pseudomonadati</taxon>
        <taxon>Spirochaetota</taxon>
        <taxon>Spirochaetia</taxon>
        <taxon>Leptospirales</taxon>
        <taxon>Leptospiraceae</taxon>
        <taxon>Leptospira</taxon>
    </lineage>
</organism>